<dbReference type="AlphaFoldDB" id="A0A4D6MVC6"/>
<proteinExistence type="predicted"/>
<accession>A0A4D6MVC6</accession>
<name>A0A4D6MVC6_VIGUN</name>
<reference evidence="1 2" key="1">
    <citation type="submission" date="2019-04" db="EMBL/GenBank/DDBJ databases">
        <title>An improved genome assembly and genetic linkage map for asparagus bean, Vigna unguiculata ssp. sesquipedialis.</title>
        <authorList>
            <person name="Xia Q."/>
            <person name="Zhang R."/>
            <person name="Dong Y."/>
        </authorList>
    </citation>
    <scope>NUCLEOTIDE SEQUENCE [LARGE SCALE GENOMIC DNA]</scope>
    <source>
        <tissue evidence="1">Leaf</tissue>
    </source>
</reference>
<evidence type="ECO:0000313" key="1">
    <source>
        <dbReference type="EMBL" id="QCE04572.1"/>
    </source>
</evidence>
<keyword evidence="2" id="KW-1185">Reference proteome</keyword>
<gene>
    <name evidence="1" type="ORF">DEO72_LG8g2608</name>
</gene>
<sequence length="120" mass="13567">MVARRRRCNSSSGSSRLLDGAAAVMVGRRRRSRNGTGNLLDGAGDVAALRCKRRNDDLASRRCARWWEVCVRGVQDGVRCAEFARSCAGRRRRRRIAEVRHCTLKKWGFFNPTKGHYCLG</sequence>
<evidence type="ECO:0000313" key="2">
    <source>
        <dbReference type="Proteomes" id="UP000501690"/>
    </source>
</evidence>
<protein>
    <submittedName>
        <fullName evidence="1">Uncharacterized protein</fullName>
    </submittedName>
</protein>
<dbReference type="EMBL" id="CP039352">
    <property type="protein sequence ID" value="QCE04572.1"/>
    <property type="molecule type" value="Genomic_DNA"/>
</dbReference>
<dbReference type="Proteomes" id="UP000501690">
    <property type="component" value="Linkage Group LG8"/>
</dbReference>
<organism evidence="1 2">
    <name type="scientific">Vigna unguiculata</name>
    <name type="common">Cowpea</name>
    <dbReference type="NCBI Taxonomy" id="3917"/>
    <lineage>
        <taxon>Eukaryota</taxon>
        <taxon>Viridiplantae</taxon>
        <taxon>Streptophyta</taxon>
        <taxon>Embryophyta</taxon>
        <taxon>Tracheophyta</taxon>
        <taxon>Spermatophyta</taxon>
        <taxon>Magnoliopsida</taxon>
        <taxon>eudicotyledons</taxon>
        <taxon>Gunneridae</taxon>
        <taxon>Pentapetalae</taxon>
        <taxon>rosids</taxon>
        <taxon>fabids</taxon>
        <taxon>Fabales</taxon>
        <taxon>Fabaceae</taxon>
        <taxon>Papilionoideae</taxon>
        <taxon>50 kb inversion clade</taxon>
        <taxon>NPAAA clade</taxon>
        <taxon>indigoferoid/millettioid clade</taxon>
        <taxon>Phaseoleae</taxon>
        <taxon>Vigna</taxon>
    </lineage>
</organism>